<dbReference type="InterPro" id="IPR016040">
    <property type="entry name" value="NAD(P)-bd_dom"/>
</dbReference>
<keyword evidence="11" id="KW-1185">Reference proteome</keyword>
<dbReference type="InterPro" id="IPR005888">
    <property type="entry name" value="dTDP_Gluc_deHydtase"/>
</dbReference>
<evidence type="ECO:0000259" key="9">
    <source>
        <dbReference type="Pfam" id="PF16363"/>
    </source>
</evidence>
<dbReference type="OrthoDB" id="9811743at2"/>
<keyword evidence="6" id="KW-0520">NAD</keyword>
<dbReference type="InterPro" id="IPR036291">
    <property type="entry name" value="NAD(P)-bd_dom_sf"/>
</dbReference>
<dbReference type="Gene3D" id="3.40.50.720">
    <property type="entry name" value="NAD(P)-binding Rossmann-like Domain"/>
    <property type="match status" value="1"/>
</dbReference>
<evidence type="ECO:0000256" key="6">
    <source>
        <dbReference type="ARBA" id="ARBA00023027"/>
    </source>
</evidence>
<protein>
    <recommendedName>
        <fullName evidence="5 8">dTDP-glucose 4,6-dehydratase</fullName>
        <ecNumber evidence="4 8">4.2.1.46</ecNumber>
    </recommendedName>
</protein>
<sequence>MKLLITGAAGFIGSHFTKYWLENYPGDLVVGLDLLTYAGSLKNLGEAERDPHFQFVQGDISDRIRMDKLFCQERFDLVVNFAAESHVDRSISHPDQFMRANILGPQVLLETCRKYGVGRYHQISTDEVYGSLPLERPDSFFTEESPLCASSPYSASKASADLMVLAYYHTYQLPVTISRCSNNYGTNQYPEKLIPRMVFCALRGEPLPVYGTGENIRDWISVTDHCEAVARILLAGRPGEVYNIGAHDEKTNLWVVKEILRELGRPESLISFVADRPGHDLRYAIDSGKSYRELGWKAKHRMEEELPKVVEWYCRNQDWWEKKQ</sequence>
<evidence type="ECO:0000313" key="11">
    <source>
        <dbReference type="Proteomes" id="UP000632659"/>
    </source>
</evidence>
<evidence type="ECO:0000256" key="8">
    <source>
        <dbReference type="RuleBase" id="RU004473"/>
    </source>
</evidence>
<dbReference type="EMBL" id="JACRTL010000002">
    <property type="protein sequence ID" value="MBC8610689.1"/>
    <property type="molecule type" value="Genomic_DNA"/>
</dbReference>
<evidence type="ECO:0000256" key="1">
    <source>
        <dbReference type="ARBA" id="ARBA00001539"/>
    </source>
</evidence>
<dbReference type="PANTHER" id="PTHR43000">
    <property type="entry name" value="DTDP-D-GLUCOSE 4,6-DEHYDRATASE-RELATED"/>
    <property type="match status" value="1"/>
</dbReference>
<evidence type="ECO:0000256" key="4">
    <source>
        <dbReference type="ARBA" id="ARBA00011990"/>
    </source>
</evidence>
<organism evidence="10 11">
    <name type="scientific">Massiliimalia timonensis</name>
    <dbReference type="NCBI Taxonomy" id="1987501"/>
    <lineage>
        <taxon>Bacteria</taxon>
        <taxon>Bacillati</taxon>
        <taxon>Bacillota</taxon>
        <taxon>Clostridia</taxon>
        <taxon>Eubacteriales</taxon>
        <taxon>Oscillospiraceae</taxon>
        <taxon>Massiliimalia</taxon>
    </lineage>
</organism>
<dbReference type="GO" id="GO:0009225">
    <property type="term" value="P:nucleotide-sugar metabolic process"/>
    <property type="evidence" value="ECO:0007669"/>
    <property type="project" value="InterPro"/>
</dbReference>
<dbReference type="SUPFAM" id="SSF51735">
    <property type="entry name" value="NAD(P)-binding Rossmann-fold domains"/>
    <property type="match status" value="1"/>
</dbReference>
<evidence type="ECO:0000256" key="5">
    <source>
        <dbReference type="ARBA" id="ARBA00016977"/>
    </source>
</evidence>
<dbReference type="Gene3D" id="3.90.25.10">
    <property type="entry name" value="UDP-galactose 4-epimerase, domain 1"/>
    <property type="match status" value="1"/>
</dbReference>
<gene>
    <name evidence="10" type="primary">rfbB</name>
    <name evidence="10" type="ORF">H8702_06065</name>
</gene>
<evidence type="ECO:0000256" key="3">
    <source>
        <dbReference type="ARBA" id="ARBA00008178"/>
    </source>
</evidence>
<name>A0A8J6TPZ0_9FIRM</name>
<dbReference type="AlphaFoldDB" id="A0A8J6TPZ0"/>
<dbReference type="EC" id="4.2.1.46" evidence="4 8"/>
<dbReference type="Proteomes" id="UP000632659">
    <property type="component" value="Unassembled WGS sequence"/>
</dbReference>
<dbReference type="RefSeq" id="WP_093989311.1">
    <property type="nucleotide sequence ID" value="NZ_FYDD01000004.1"/>
</dbReference>
<keyword evidence="7 8" id="KW-0456">Lyase</keyword>
<reference evidence="10" key="1">
    <citation type="submission" date="2020-08" db="EMBL/GenBank/DDBJ databases">
        <title>Genome public.</title>
        <authorList>
            <person name="Liu C."/>
            <person name="Sun Q."/>
        </authorList>
    </citation>
    <scope>NUCLEOTIDE SEQUENCE</scope>
    <source>
        <strain evidence="10">NSJ-15</strain>
    </source>
</reference>
<comment type="catalytic activity">
    <reaction evidence="1 8">
        <text>dTDP-alpha-D-glucose = dTDP-4-dehydro-6-deoxy-alpha-D-glucose + H2O</text>
        <dbReference type="Rhea" id="RHEA:17221"/>
        <dbReference type="ChEBI" id="CHEBI:15377"/>
        <dbReference type="ChEBI" id="CHEBI:57477"/>
        <dbReference type="ChEBI" id="CHEBI:57649"/>
        <dbReference type="EC" id="4.2.1.46"/>
    </reaction>
</comment>
<dbReference type="CDD" id="cd05246">
    <property type="entry name" value="dTDP_GD_SDR_e"/>
    <property type="match status" value="1"/>
</dbReference>
<accession>A0A8J6TPZ0</accession>
<proteinExistence type="inferred from homology"/>
<feature type="domain" description="NAD(P)-binding" evidence="9">
    <location>
        <begin position="4"/>
        <end position="305"/>
    </location>
</feature>
<comment type="cofactor">
    <cofactor evidence="2 8">
        <name>NAD(+)</name>
        <dbReference type="ChEBI" id="CHEBI:57540"/>
    </cofactor>
</comment>
<dbReference type="NCBIfam" id="TIGR01181">
    <property type="entry name" value="dTDP_gluc_dehyt"/>
    <property type="match status" value="1"/>
</dbReference>
<comment type="caution">
    <text evidence="10">The sequence shown here is derived from an EMBL/GenBank/DDBJ whole genome shotgun (WGS) entry which is preliminary data.</text>
</comment>
<dbReference type="GO" id="GO:0008460">
    <property type="term" value="F:dTDP-glucose 4,6-dehydratase activity"/>
    <property type="evidence" value="ECO:0007669"/>
    <property type="project" value="UniProtKB-EC"/>
</dbReference>
<comment type="similarity">
    <text evidence="3 8">Belongs to the NAD(P)-dependent epimerase/dehydratase family. dTDP-glucose dehydratase subfamily.</text>
</comment>
<evidence type="ECO:0000256" key="2">
    <source>
        <dbReference type="ARBA" id="ARBA00001911"/>
    </source>
</evidence>
<evidence type="ECO:0000256" key="7">
    <source>
        <dbReference type="ARBA" id="ARBA00023239"/>
    </source>
</evidence>
<dbReference type="Pfam" id="PF16363">
    <property type="entry name" value="GDP_Man_Dehyd"/>
    <property type="match status" value="1"/>
</dbReference>
<evidence type="ECO:0000313" key="10">
    <source>
        <dbReference type="EMBL" id="MBC8610689.1"/>
    </source>
</evidence>